<protein>
    <submittedName>
        <fullName evidence="2">Uncharacterized protein</fullName>
    </submittedName>
</protein>
<dbReference type="EMBL" id="BAABME010009031">
    <property type="protein sequence ID" value="GAA0174334.1"/>
    <property type="molecule type" value="Genomic_DNA"/>
</dbReference>
<evidence type="ECO:0000313" key="2">
    <source>
        <dbReference type="EMBL" id="GAA0174334.1"/>
    </source>
</evidence>
<proteinExistence type="predicted"/>
<reference evidence="2 3" key="1">
    <citation type="submission" date="2024-01" db="EMBL/GenBank/DDBJ databases">
        <title>The complete chloroplast genome sequence of Lithospermum erythrorhizon: insights into the phylogenetic relationship among Boraginaceae species and the maternal lineages of purple gromwells.</title>
        <authorList>
            <person name="Okada T."/>
            <person name="Watanabe K."/>
        </authorList>
    </citation>
    <scope>NUCLEOTIDE SEQUENCE [LARGE SCALE GENOMIC DNA]</scope>
</reference>
<evidence type="ECO:0000256" key="1">
    <source>
        <dbReference type="SAM" id="MobiDB-lite"/>
    </source>
</evidence>
<name>A0AAV3RD53_LITER</name>
<evidence type="ECO:0000313" key="3">
    <source>
        <dbReference type="Proteomes" id="UP001454036"/>
    </source>
</evidence>
<accession>A0AAV3RD53</accession>
<comment type="caution">
    <text evidence="2">The sequence shown here is derived from an EMBL/GenBank/DDBJ whole genome shotgun (WGS) entry which is preliminary data.</text>
</comment>
<dbReference type="Proteomes" id="UP001454036">
    <property type="component" value="Unassembled WGS sequence"/>
</dbReference>
<gene>
    <name evidence="2" type="ORF">LIER_27748</name>
</gene>
<organism evidence="2 3">
    <name type="scientific">Lithospermum erythrorhizon</name>
    <name type="common">Purple gromwell</name>
    <name type="synonym">Lithospermum officinale var. erythrorhizon</name>
    <dbReference type="NCBI Taxonomy" id="34254"/>
    <lineage>
        <taxon>Eukaryota</taxon>
        <taxon>Viridiplantae</taxon>
        <taxon>Streptophyta</taxon>
        <taxon>Embryophyta</taxon>
        <taxon>Tracheophyta</taxon>
        <taxon>Spermatophyta</taxon>
        <taxon>Magnoliopsida</taxon>
        <taxon>eudicotyledons</taxon>
        <taxon>Gunneridae</taxon>
        <taxon>Pentapetalae</taxon>
        <taxon>asterids</taxon>
        <taxon>lamiids</taxon>
        <taxon>Boraginales</taxon>
        <taxon>Boraginaceae</taxon>
        <taxon>Boraginoideae</taxon>
        <taxon>Lithospermeae</taxon>
        <taxon>Lithospermum</taxon>
    </lineage>
</organism>
<sequence>MMPSVGNANQVPQNQNTSATQTTEHQIPVDIPDTSQQQPGIAPPIEQYSREGIREKVPRRVHLAREHEIQRQVNLILERDRLVCEEKERVDEEAVHAE</sequence>
<dbReference type="AlphaFoldDB" id="A0AAV3RD53"/>
<keyword evidence="3" id="KW-1185">Reference proteome</keyword>
<feature type="compositionally biased region" description="Polar residues" evidence="1">
    <location>
        <begin position="1"/>
        <end position="25"/>
    </location>
</feature>
<feature type="region of interest" description="Disordered" evidence="1">
    <location>
        <begin position="1"/>
        <end position="54"/>
    </location>
</feature>